<comment type="caution">
    <text evidence="1">The sequence shown here is derived from an EMBL/GenBank/DDBJ whole genome shotgun (WGS) entry which is preliminary data.</text>
</comment>
<keyword evidence="2" id="KW-1185">Reference proteome</keyword>
<evidence type="ECO:0000313" key="1">
    <source>
        <dbReference type="EMBL" id="GMK47658.1"/>
    </source>
</evidence>
<gene>
    <name evidence="1" type="ORF">PghCCS26_47880</name>
</gene>
<dbReference type="EMBL" id="BTCL01000021">
    <property type="protein sequence ID" value="GMK47658.1"/>
    <property type="molecule type" value="Genomic_DNA"/>
</dbReference>
<evidence type="ECO:0000313" key="2">
    <source>
        <dbReference type="Proteomes" id="UP001285921"/>
    </source>
</evidence>
<reference evidence="1 2" key="1">
    <citation type="submission" date="2023-05" db="EMBL/GenBank/DDBJ databases">
        <title>Draft genome of Paenibacillus sp. CCS26.</title>
        <authorList>
            <person name="Akita H."/>
            <person name="Shinto Y."/>
            <person name="Kimura Z."/>
        </authorList>
    </citation>
    <scope>NUCLEOTIDE SEQUENCE [LARGE SCALE GENOMIC DNA]</scope>
    <source>
        <strain evidence="1 2">CCS26</strain>
    </source>
</reference>
<organism evidence="1 2">
    <name type="scientific">Paenibacillus glycanilyticus</name>
    <dbReference type="NCBI Taxonomy" id="126569"/>
    <lineage>
        <taxon>Bacteria</taxon>
        <taxon>Bacillati</taxon>
        <taxon>Bacillota</taxon>
        <taxon>Bacilli</taxon>
        <taxon>Bacillales</taxon>
        <taxon>Paenibacillaceae</taxon>
        <taxon>Paenibacillus</taxon>
    </lineage>
</organism>
<proteinExistence type="predicted"/>
<sequence length="116" mass="13315">MSSATDILKNLDRRVSALESERLDDAAAGALTSILKLFADFEVEVKLNYRLHRYHLCGQVIVGQGAISWDEMQSAEDFESLEERDWNGLSAMTWNDMQKDFDSIGYVWNDLFNLYV</sequence>
<dbReference type="Proteomes" id="UP001285921">
    <property type="component" value="Unassembled WGS sequence"/>
</dbReference>
<protein>
    <submittedName>
        <fullName evidence="1">Uncharacterized protein</fullName>
    </submittedName>
</protein>
<accession>A0ABQ6NS38</accession>
<dbReference type="RefSeq" id="WP_317981579.1">
    <property type="nucleotide sequence ID" value="NZ_BTCL01000021.1"/>
</dbReference>
<name>A0ABQ6NS38_9BACL</name>